<feature type="transmembrane region" description="Helical" evidence="1">
    <location>
        <begin position="45"/>
        <end position="63"/>
    </location>
</feature>
<dbReference type="InterPro" id="IPR007813">
    <property type="entry name" value="PilN"/>
</dbReference>
<dbReference type="Proteomes" id="UP000590511">
    <property type="component" value="Unassembled WGS sequence"/>
</dbReference>
<dbReference type="RefSeq" id="WP_188121183.1">
    <property type="nucleotide sequence ID" value="NZ_BOMP01000005.1"/>
</dbReference>
<proteinExistence type="predicted"/>
<name>A0A7W7MFY6_9ACTN</name>
<reference evidence="3 4" key="1">
    <citation type="submission" date="2020-08" db="EMBL/GenBank/DDBJ databases">
        <title>Sequencing the genomes of 1000 actinobacteria strains.</title>
        <authorList>
            <person name="Klenk H.-P."/>
        </authorList>
    </citation>
    <scope>NUCLEOTIDE SEQUENCE [LARGE SCALE GENOMIC DNA]</scope>
    <source>
        <strain evidence="3 4">DSM 43150</strain>
    </source>
</reference>
<organism evidence="3 4">
    <name type="scientific">Actinoplanes lobatus</name>
    <dbReference type="NCBI Taxonomy" id="113568"/>
    <lineage>
        <taxon>Bacteria</taxon>
        <taxon>Bacillati</taxon>
        <taxon>Actinomycetota</taxon>
        <taxon>Actinomycetes</taxon>
        <taxon>Micromonosporales</taxon>
        <taxon>Micromonosporaceae</taxon>
        <taxon>Actinoplanes</taxon>
    </lineage>
</organism>
<sequence>MTTPTALMPVDPTVSPQQAARVLTIRADLLPPEILDGRRARRTRSLVIVMVLVTLAGLGFWYLQAGQAKQAADDEYNETFQSLTFARGGQKSAALENLVKYQKGGATLNAELKAALANDLSWTNMMTLIRNKAQDGVTIDEITGSLAETTTTEAADEAVGTLTITGTAKDKRLVADYVNRLGNLKHLANPFVTSVAKEDGGEFAFTVEVAITGKARCGRFTSDCPSGGK</sequence>
<evidence type="ECO:0000256" key="1">
    <source>
        <dbReference type="SAM" id="Phobius"/>
    </source>
</evidence>
<evidence type="ECO:0000313" key="4">
    <source>
        <dbReference type="Proteomes" id="UP000590511"/>
    </source>
</evidence>
<evidence type="ECO:0000313" key="5">
    <source>
        <dbReference type="Proteomes" id="UP000631312"/>
    </source>
</evidence>
<protein>
    <submittedName>
        <fullName evidence="3">Tfp pilus assembly protein PilO</fullName>
    </submittedName>
</protein>
<keyword evidence="1" id="KW-0812">Transmembrane</keyword>
<dbReference type="EMBL" id="JACHNC010000001">
    <property type="protein sequence ID" value="MBB4748758.1"/>
    <property type="molecule type" value="Genomic_DNA"/>
</dbReference>
<keyword evidence="1" id="KW-1133">Transmembrane helix</keyword>
<dbReference type="AlphaFoldDB" id="A0A7W7MFY6"/>
<comment type="caution">
    <text evidence="3">The sequence shown here is derived from an EMBL/GenBank/DDBJ whole genome shotgun (WGS) entry which is preliminary data.</text>
</comment>
<keyword evidence="1" id="KW-0472">Membrane</keyword>
<dbReference type="Pfam" id="PF05137">
    <property type="entry name" value="PilN"/>
    <property type="match status" value="1"/>
</dbReference>
<keyword evidence="5" id="KW-1185">Reference proteome</keyword>
<evidence type="ECO:0000313" key="3">
    <source>
        <dbReference type="EMBL" id="MBB4748758.1"/>
    </source>
</evidence>
<dbReference type="Proteomes" id="UP000631312">
    <property type="component" value="Unassembled WGS sequence"/>
</dbReference>
<accession>A0A7W7MFY6</accession>
<evidence type="ECO:0000313" key="2">
    <source>
        <dbReference type="EMBL" id="GIE37335.1"/>
    </source>
</evidence>
<reference evidence="2 5" key="2">
    <citation type="submission" date="2021-01" db="EMBL/GenBank/DDBJ databases">
        <title>Whole genome shotgun sequence of Actinoplanes lobatus NBRC 12513.</title>
        <authorList>
            <person name="Komaki H."/>
            <person name="Tamura T."/>
        </authorList>
    </citation>
    <scope>NUCLEOTIDE SEQUENCE [LARGE SCALE GENOMIC DNA]</scope>
    <source>
        <strain evidence="2 5">NBRC 12513</strain>
    </source>
</reference>
<dbReference type="EMBL" id="BOMP01000005">
    <property type="protein sequence ID" value="GIE37335.1"/>
    <property type="molecule type" value="Genomic_DNA"/>
</dbReference>
<gene>
    <name evidence="2" type="ORF">Alo02nite_02330</name>
    <name evidence="3" type="ORF">BJ964_002919</name>
</gene>